<protein>
    <submittedName>
        <fullName evidence="1">Uncharacterized protein</fullName>
    </submittedName>
</protein>
<proteinExistence type="predicted"/>
<sequence length="91" mass="10095">MYICRGTTGCDSQVAPISLPFHSSLVACTPAILEKLRTPTTQHYHCPLLYRSVRTLQHIIPSFFVTVKGGRRCGAVRCGHVQYVCVRVSTC</sequence>
<accession>A0AAW0U0C0</accession>
<reference evidence="1 2" key="1">
    <citation type="submission" date="2023-03" db="EMBL/GenBank/DDBJ databases">
        <title>High-quality genome of Scylla paramamosain provides insights in environmental adaptation.</title>
        <authorList>
            <person name="Zhang L."/>
        </authorList>
    </citation>
    <scope>NUCLEOTIDE SEQUENCE [LARGE SCALE GENOMIC DNA]</scope>
    <source>
        <strain evidence="1">LZ_2023a</strain>
        <tissue evidence="1">Muscle</tissue>
    </source>
</reference>
<evidence type="ECO:0000313" key="1">
    <source>
        <dbReference type="EMBL" id="KAK8393400.1"/>
    </source>
</evidence>
<comment type="caution">
    <text evidence="1">The sequence shown here is derived from an EMBL/GenBank/DDBJ whole genome shotgun (WGS) entry which is preliminary data.</text>
</comment>
<dbReference type="PROSITE" id="PS51257">
    <property type="entry name" value="PROKAR_LIPOPROTEIN"/>
    <property type="match status" value="1"/>
</dbReference>
<gene>
    <name evidence="1" type="ORF">O3P69_013413</name>
</gene>
<dbReference type="Proteomes" id="UP001487740">
    <property type="component" value="Unassembled WGS sequence"/>
</dbReference>
<name>A0AAW0U0C0_SCYPA</name>
<evidence type="ECO:0000313" key="2">
    <source>
        <dbReference type="Proteomes" id="UP001487740"/>
    </source>
</evidence>
<dbReference type="EMBL" id="JARAKH010000021">
    <property type="protein sequence ID" value="KAK8393400.1"/>
    <property type="molecule type" value="Genomic_DNA"/>
</dbReference>
<dbReference type="AlphaFoldDB" id="A0AAW0U0C0"/>
<organism evidence="1 2">
    <name type="scientific">Scylla paramamosain</name>
    <name type="common">Mud crab</name>
    <dbReference type="NCBI Taxonomy" id="85552"/>
    <lineage>
        <taxon>Eukaryota</taxon>
        <taxon>Metazoa</taxon>
        <taxon>Ecdysozoa</taxon>
        <taxon>Arthropoda</taxon>
        <taxon>Crustacea</taxon>
        <taxon>Multicrustacea</taxon>
        <taxon>Malacostraca</taxon>
        <taxon>Eumalacostraca</taxon>
        <taxon>Eucarida</taxon>
        <taxon>Decapoda</taxon>
        <taxon>Pleocyemata</taxon>
        <taxon>Brachyura</taxon>
        <taxon>Eubrachyura</taxon>
        <taxon>Portunoidea</taxon>
        <taxon>Portunidae</taxon>
        <taxon>Portuninae</taxon>
        <taxon>Scylla</taxon>
    </lineage>
</organism>
<keyword evidence="2" id="KW-1185">Reference proteome</keyword>